<dbReference type="Gene3D" id="3.30.700.10">
    <property type="entry name" value="Glycoprotein, Type 4 Pilin"/>
    <property type="match status" value="1"/>
</dbReference>
<dbReference type="NCBIfam" id="TIGR02532">
    <property type="entry name" value="IV_pilin_GFxxxE"/>
    <property type="match status" value="1"/>
</dbReference>
<organism evidence="2 3">
    <name type="scientific">Candidatus Scatenecus faecavium</name>
    <dbReference type="NCBI Taxonomy" id="2840915"/>
    <lineage>
        <taxon>Bacteria</taxon>
        <taxon>Candidatus Scatenecus</taxon>
    </lineage>
</organism>
<accession>A0A9D1K4Y8</accession>
<dbReference type="Proteomes" id="UP000824139">
    <property type="component" value="Unassembled WGS sequence"/>
</dbReference>
<keyword evidence="1" id="KW-1133">Transmembrane helix</keyword>
<evidence type="ECO:0000256" key="1">
    <source>
        <dbReference type="SAM" id="Phobius"/>
    </source>
</evidence>
<evidence type="ECO:0000313" key="3">
    <source>
        <dbReference type="Proteomes" id="UP000824139"/>
    </source>
</evidence>
<reference evidence="2" key="1">
    <citation type="submission" date="2020-10" db="EMBL/GenBank/DDBJ databases">
        <authorList>
            <person name="Gilroy R."/>
        </authorList>
    </citation>
    <scope>NUCLEOTIDE SEQUENCE</scope>
    <source>
        <strain evidence="2">CHK152-2994</strain>
    </source>
</reference>
<dbReference type="EMBL" id="DVJO01000096">
    <property type="protein sequence ID" value="HIS82854.1"/>
    <property type="molecule type" value="Genomic_DNA"/>
</dbReference>
<protein>
    <submittedName>
        <fullName evidence="2">Prepilin-type N-terminal cleavage/methylation domain-containing protein</fullName>
    </submittedName>
</protein>
<dbReference type="InterPro" id="IPR012902">
    <property type="entry name" value="N_methyl_site"/>
</dbReference>
<keyword evidence="1" id="KW-0472">Membrane</keyword>
<dbReference type="SUPFAM" id="SSF54523">
    <property type="entry name" value="Pili subunits"/>
    <property type="match status" value="1"/>
</dbReference>
<keyword evidence="1" id="KW-0812">Transmembrane</keyword>
<reference evidence="2" key="2">
    <citation type="journal article" date="2021" name="PeerJ">
        <title>Extensive microbial diversity within the chicken gut microbiome revealed by metagenomics and culture.</title>
        <authorList>
            <person name="Gilroy R."/>
            <person name="Ravi A."/>
            <person name="Getino M."/>
            <person name="Pursley I."/>
            <person name="Horton D.L."/>
            <person name="Alikhan N.F."/>
            <person name="Baker D."/>
            <person name="Gharbi K."/>
            <person name="Hall N."/>
            <person name="Watson M."/>
            <person name="Adriaenssens E.M."/>
            <person name="Foster-Nyarko E."/>
            <person name="Jarju S."/>
            <person name="Secka A."/>
            <person name="Antonio M."/>
            <person name="Oren A."/>
            <person name="Chaudhuri R.R."/>
            <person name="La Ragione R."/>
            <person name="Hildebrand F."/>
            <person name="Pallen M.J."/>
        </authorList>
    </citation>
    <scope>NUCLEOTIDE SEQUENCE</scope>
    <source>
        <strain evidence="2">CHK152-2994</strain>
    </source>
</reference>
<gene>
    <name evidence="2" type="ORF">IAD41_04535</name>
</gene>
<comment type="caution">
    <text evidence="2">The sequence shown here is derived from an EMBL/GenBank/DDBJ whole genome shotgun (WGS) entry which is preliminary data.</text>
</comment>
<proteinExistence type="predicted"/>
<name>A0A9D1K4Y8_9BACT</name>
<feature type="transmembrane region" description="Helical" evidence="1">
    <location>
        <begin position="82"/>
        <end position="103"/>
    </location>
</feature>
<sequence>MSRWRVSEHAPFFDTQSKNGFLEAGCPVVTPALAMTQRNTSKAKRCNNNVTNSSPLTIHFSLNNETVFSPFTSHFSLPKNPAFTMAEVLITLGIIGIIAAMTLPALIQRKQEKVTVNQLKKSYSLLQQVYQRMVYEIGSEPKDWGMTGMYDVSSHIIMANKFAPYFKILQNCIGKDSTFTRKHCVDDSEYANSQSYASVRIIDGTTLIFRHWTEQCNFKWGTTKPLENVCGEIIVDVNGTKSPNMLGQDMFPFYLTNYGVIPAGMQGETSHPFKKHCNLSSGSWGTDLGGNFKNGFGCTAWIVFNENMDYLRCKDLDWGGKTKCGK</sequence>
<dbReference type="InterPro" id="IPR045584">
    <property type="entry name" value="Pilin-like"/>
</dbReference>
<evidence type="ECO:0000313" key="2">
    <source>
        <dbReference type="EMBL" id="HIS82854.1"/>
    </source>
</evidence>
<dbReference type="AlphaFoldDB" id="A0A9D1K4Y8"/>